<dbReference type="SUPFAM" id="SSF56219">
    <property type="entry name" value="DNase I-like"/>
    <property type="match status" value="1"/>
</dbReference>
<reference evidence="2" key="2">
    <citation type="journal article" date="2024" name="Plant">
        <title>Genomic evolution and insights into agronomic trait innovations of Sesamum species.</title>
        <authorList>
            <person name="Miao H."/>
            <person name="Wang L."/>
            <person name="Qu L."/>
            <person name="Liu H."/>
            <person name="Sun Y."/>
            <person name="Le M."/>
            <person name="Wang Q."/>
            <person name="Wei S."/>
            <person name="Zheng Y."/>
            <person name="Lin W."/>
            <person name="Duan Y."/>
            <person name="Cao H."/>
            <person name="Xiong S."/>
            <person name="Wang X."/>
            <person name="Wei L."/>
            <person name="Li C."/>
            <person name="Ma Q."/>
            <person name="Ju M."/>
            <person name="Zhao R."/>
            <person name="Li G."/>
            <person name="Mu C."/>
            <person name="Tian Q."/>
            <person name="Mei H."/>
            <person name="Zhang T."/>
            <person name="Gao T."/>
            <person name="Zhang H."/>
        </authorList>
    </citation>
    <scope>NUCLEOTIDE SEQUENCE</scope>
    <source>
        <strain evidence="2">KEN1</strain>
    </source>
</reference>
<protein>
    <recommendedName>
        <fullName evidence="1">Reverse transcriptase zinc-binding domain-containing protein</fullName>
    </recommendedName>
</protein>
<comment type="caution">
    <text evidence="2">The sequence shown here is derived from an EMBL/GenBank/DDBJ whole genome shotgun (WGS) entry which is preliminary data.</text>
</comment>
<accession>A0AAW2XMH1</accession>
<dbReference type="Gene3D" id="3.60.10.10">
    <property type="entry name" value="Endonuclease/exonuclease/phosphatase"/>
    <property type="match status" value="1"/>
</dbReference>
<dbReference type="InterPro" id="IPR036691">
    <property type="entry name" value="Endo/exonu/phosph_ase_sf"/>
</dbReference>
<dbReference type="EMBL" id="JACGWN010000003">
    <property type="protein sequence ID" value="KAL0455337.1"/>
    <property type="molecule type" value="Genomic_DNA"/>
</dbReference>
<sequence>MQGKGRGCGLGVRSVLHMNQALMLKHVWRILQEDPRSIWVAWVLRHRLRNRTIWTYKSASASWCWKKLIKISSLLKEGLEYRVGDGGKFRLWTDIWHPRGPLICTYPRSPLITGLPADSLLMTVLHQGQWRWPSDTDFDIQEIMADLPSIGPQPSDVINWRPGKFNATSLLSLLQPASPRVVWHQLLGGKFKIPRHDFILWLAILGRLSTMDRIWVQFSDTSCILCGGRILETHSHLFFECSFTRHCLEVLKRDVWFTWLNSGWNRDVLWASRRWRGKHLLNAAYRALLASIVYNVWQERNCWRFTAIASSTESVALRAIEDVRYRILSANVWPSLQLHVLAYFGFINEIYITQKKSAAMEDLRSCITNTGLLYVPLQGAVYTWHNCSVGPRSLWKKLDQMLANDSWFSRWPNSVCLSSTSRTSDHSPLILRGHDTQRKLKNLKPIFRAQRKAKGDVSDNRHNELLLQLEYVARVVLLKATKVEHSMLQQRAKLQWLKG</sequence>
<feature type="domain" description="Reverse transcriptase zinc-binding" evidence="1">
    <location>
        <begin position="165"/>
        <end position="246"/>
    </location>
</feature>
<organism evidence="2">
    <name type="scientific">Sesamum latifolium</name>
    <dbReference type="NCBI Taxonomy" id="2727402"/>
    <lineage>
        <taxon>Eukaryota</taxon>
        <taxon>Viridiplantae</taxon>
        <taxon>Streptophyta</taxon>
        <taxon>Embryophyta</taxon>
        <taxon>Tracheophyta</taxon>
        <taxon>Spermatophyta</taxon>
        <taxon>Magnoliopsida</taxon>
        <taxon>eudicotyledons</taxon>
        <taxon>Gunneridae</taxon>
        <taxon>Pentapetalae</taxon>
        <taxon>asterids</taxon>
        <taxon>lamiids</taxon>
        <taxon>Lamiales</taxon>
        <taxon>Pedaliaceae</taxon>
        <taxon>Sesamum</taxon>
    </lineage>
</organism>
<dbReference type="InterPro" id="IPR026960">
    <property type="entry name" value="RVT-Znf"/>
</dbReference>
<evidence type="ECO:0000313" key="2">
    <source>
        <dbReference type="EMBL" id="KAL0455337.1"/>
    </source>
</evidence>
<dbReference type="AlphaFoldDB" id="A0AAW2XMH1"/>
<feature type="non-terminal residue" evidence="2">
    <location>
        <position position="499"/>
    </location>
</feature>
<proteinExistence type="predicted"/>
<dbReference type="PANTHER" id="PTHR33116">
    <property type="entry name" value="REVERSE TRANSCRIPTASE ZINC-BINDING DOMAIN-CONTAINING PROTEIN-RELATED-RELATED"/>
    <property type="match status" value="1"/>
</dbReference>
<dbReference type="PANTHER" id="PTHR33116:SF84">
    <property type="entry name" value="RNA-DIRECTED DNA POLYMERASE"/>
    <property type="match status" value="1"/>
</dbReference>
<dbReference type="Pfam" id="PF13966">
    <property type="entry name" value="zf-RVT"/>
    <property type="match status" value="1"/>
</dbReference>
<name>A0AAW2XMH1_9LAMI</name>
<reference evidence="2" key="1">
    <citation type="submission" date="2020-06" db="EMBL/GenBank/DDBJ databases">
        <authorList>
            <person name="Li T."/>
            <person name="Hu X."/>
            <person name="Zhang T."/>
            <person name="Song X."/>
            <person name="Zhang H."/>
            <person name="Dai N."/>
            <person name="Sheng W."/>
            <person name="Hou X."/>
            <person name="Wei L."/>
        </authorList>
    </citation>
    <scope>NUCLEOTIDE SEQUENCE</scope>
    <source>
        <strain evidence="2">KEN1</strain>
        <tissue evidence="2">Leaf</tissue>
    </source>
</reference>
<evidence type="ECO:0000259" key="1">
    <source>
        <dbReference type="Pfam" id="PF13966"/>
    </source>
</evidence>
<gene>
    <name evidence="2" type="ORF">Slati_0872900</name>
</gene>